<dbReference type="AlphaFoldDB" id="A0A2J8BNS9"/>
<dbReference type="Proteomes" id="UP000236305">
    <property type="component" value="Unassembled WGS sequence"/>
</dbReference>
<name>A0A2J8BNS9_VERDA</name>
<accession>A0A2J8BNS9</accession>
<comment type="caution">
    <text evidence="1">The sequence shown here is derived from an EMBL/GenBank/DDBJ whole genome shotgun (WGS) entry which is preliminary data.</text>
</comment>
<dbReference type="PROSITE" id="PS51257">
    <property type="entry name" value="PROKAR_LIPOPROTEIN"/>
    <property type="match status" value="1"/>
</dbReference>
<sequence length="115" mass="12173">MHIPVRLLATAVVAASVSSCFKHRLSFYNGNSCNSAALGSVEVEASPDCHTDHVGVAQSFTVKGLGDGENPDYVVMFASDDCNPETIIDKAEAGCLRTGDGPNYGSFQVWNVMSD</sequence>
<protein>
    <submittedName>
        <fullName evidence="1">Uncharacterized protein</fullName>
    </submittedName>
</protein>
<evidence type="ECO:0000313" key="2">
    <source>
        <dbReference type="EMBL" id="RXG45622.1"/>
    </source>
</evidence>
<proteinExistence type="predicted"/>
<evidence type="ECO:0000313" key="3">
    <source>
        <dbReference type="Proteomes" id="UP000236305"/>
    </source>
</evidence>
<dbReference type="EMBL" id="RSDZ01000058">
    <property type="protein sequence ID" value="RXG45622.1"/>
    <property type="molecule type" value="Genomic_DNA"/>
</dbReference>
<evidence type="ECO:0000313" key="1">
    <source>
        <dbReference type="EMBL" id="PNH26419.1"/>
    </source>
</evidence>
<dbReference type="Proteomes" id="UP000288725">
    <property type="component" value="Chromosome 3"/>
</dbReference>
<dbReference type="EMBL" id="MPSH01000067">
    <property type="protein sequence ID" value="PNH26419.1"/>
    <property type="molecule type" value="Genomic_DNA"/>
</dbReference>
<reference evidence="2 4" key="2">
    <citation type="submission" date="2018-12" db="EMBL/GenBank/DDBJ databases">
        <title>Genome of Verticillium dahliae isolate Getta Getta.</title>
        <authorList>
            <person name="Gardiner D.M."/>
        </authorList>
    </citation>
    <scope>NUCLEOTIDE SEQUENCE [LARGE SCALE GENOMIC DNA]</scope>
    <source>
        <strain evidence="2 4">Getta Getta</strain>
    </source>
</reference>
<reference evidence="1 3" key="1">
    <citation type="submission" date="2017-12" db="EMBL/GenBank/DDBJ databases">
        <title>Comparative genomics yields insights into virulence evolution of Verticillium dahliae.</title>
        <authorList>
            <person name="Fan R."/>
            <person name="Armitage A.D."/>
            <person name="Cascant-Lopez E."/>
            <person name="Sobczyk M."/>
            <person name="Cockerton H.M."/>
            <person name="Harrison R.J."/>
        </authorList>
    </citation>
    <scope>NUCLEOTIDE SEQUENCE [LARGE SCALE GENOMIC DNA]</scope>
    <source>
        <strain evidence="1 3">12008</strain>
    </source>
</reference>
<organism evidence="1 3">
    <name type="scientific">Verticillium dahliae</name>
    <name type="common">Verticillium wilt</name>
    <dbReference type="NCBI Taxonomy" id="27337"/>
    <lineage>
        <taxon>Eukaryota</taxon>
        <taxon>Fungi</taxon>
        <taxon>Dikarya</taxon>
        <taxon>Ascomycota</taxon>
        <taxon>Pezizomycotina</taxon>
        <taxon>Sordariomycetes</taxon>
        <taxon>Hypocreomycetidae</taxon>
        <taxon>Glomerellales</taxon>
        <taxon>Plectosphaerellaceae</taxon>
        <taxon>Verticillium</taxon>
    </lineage>
</organism>
<evidence type="ECO:0000313" key="4">
    <source>
        <dbReference type="Proteomes" id="UP000288725"/>
    </source>
</evidence>
<gene>
    <name evidence="1" type="ORF">BJF96_g10290</name>
    <name evidence="2" type="ORF">VDGE_02989</name>
</gene>